<name>S4P805_9NEOP</name>
<accession>S4P805</accession>
<organism evidence="1">
    <name type="scientific">Pararge aegeria</name>
    <name type="common">speckled wood butterfly</name>
    <dbReference type="NCBI Taxonomy" id="116150"/>
    <lineage>
        <taxon>Eukaryota</taxon>
        <taxon>Metazoa</taxon>
        <taxon>Ecdysozoa</taxon>
        <taxon>Arthropoda</taxon>
        <taxon>Hexapoda</taxon>
        <taxon>Insecta</taxon>
        <taxon>Pterygota</taxon>
        <taxon>Neoptera</taxon>
        <taxon>Endopterygota</taxon>
        <taxon>Lepidoptera</taxon>
        <taxon>Glossata</taxon>
        <taxon>Ditrysia</taxon>
        <taxon>Papilionoidea</taxon>
        <taxon>Nymphalidae</taxon>
        <taxon>Satyrinae</taxon>
        <taxon>Satyrini</taxon>
        <taxon>Parargina</taxon>
        <taxon>Pararge</taxon>
    </lineage>
</organism>
<dbReference type="AlphaFoldDB" id="S4P805"/>
<sequence length="71" mass="7738">RFLVGLPTNENGLPNAGLMACFLEISCTRVSLILACFLEISYTMNAFCIGMLLENLHPECFLSKNGNPPCA</sequence>
<evidence type="ECO:0000313" key="1">
    <source>
        <dbReference type="EMBL" id="JAA82835.1"/>
    </source>
</evidence>
<reference evidence="1" key="1">
    <citation type="journal article" date="2013" name="BMC Genomics">
        <title>Unscrambling butterfly oogenesis.</title>
        <authorList>
            <person name="Carter J.M."/>
            <person name="Baker S.C."/>
            <person name="Pink R."/>
            <person name="Carter D.R."/>
            <person name="Collins A."/>
            <person name="Tomlin J."/>
            <person name="Gibbs M."/>
            <person name="Breuker C.J."/>
        </authorList>
    </citation>
    <scope>NUCLEOTIDE SEQUENCE</scope>
    <source>
        <tissue evidence="1">Ovary</tissue>
    </source>
</reference>
<reference evidence="1" key="2">
    <citation type="submission" date="2013-05" db="EMBL/GenBank/DDBJ databases">
        <authorList>
            <person name="Carter J.-M."/>
            <person name="Baker S.C."/>
            <person name="Pink R."/>
            <person name="Carter D.R.F."/>
            <person name="Collins A."/>
            <person name="Tomlin J."/>
            <person name="Gibbs M."/>
            <person name="Breuker C.J."/>
        </authorList>
    </citation>
    <scope>NUCLEOTIDE SEQUENCE</scope>
    <source>
        <tissue evidence="1">Ovary</tissue>
    </source>
</reference>
<protein>
    <submittedName>
        <fullName evidence="1">Uncharacterized protein</fullName>
    </submittedName>
</protein>
<proteinExistence type="predicted"/>
<dbReference type="EMBL" id="GAIX01009725">
    <property type="protein sequence ID" value="JAA82835.1"/>
    <property type="molecule type" value="Transcribed_RNA"/>
</dbReference>
<feature type="non-terminal residue" evidence="1">
    <location>
        <position position="1"/>
    </location>
</feature>